<dbReference type="RefSeq" id="XP_017997412.1">
    <property type="nucleotide sequence ID" value="XM_018139082.1"/>
</dbReference>
<feature type="region of interest" description="Disordered" evidence="3">
    <location>
        <begin position="277"/>
        <end position="316"/>
    </location>
</feature>
<dbReference type="AlphaFoldDB" id="A0A0N0NK60"/>
<protein>
    <submittedName>
        <fullName evidence="5">DNA polymerase epsilon subunit C</fullName>
    </submittedName>
</protein>
<dbReference type="GeneID" id="28730962"/>
<dbReference type="STRING" id="1664694.A0A0N0NK60"/>
<dbReference type="Gene3D" id="1.10.20.10">
    <property type="entry name" value="Histone, subunit A"/>
    <property type="match status" value="1"/>
</dbReference>
<keyword evidence="6" id="KW-1185">Reference proteome</keyword>
<feature type="region of interest" description="Disordered" evidence="3">
    <location>
        <begin position="1"/>
        <end position="41"/>
    </location>
</feature>
<dbReference type="InterPro" id="IPR003958">
    <property type="entry name" value="CBFA_NFYB_domain"/>
</dbReference>
<dbReference type="GO" id="GO:0046982">
    <property type="term" value="F:protein heterodimerization activity"/>
    <property type="evidence" value="ECO:0007669"/>
    <property type="project" value="InterPro"/>
</dbReference>
<evidence type="ECO:0000256" key="2">
    <source>
        <dbReference type="ARBA" id="ARBA00023242"/>
    </source>
</evidence>
<dbReference type="Pfam" id="PF00808">
    <property type="entry name" value="CBFD_NFYB_HMF"/>
    <property type="match status" value="1"/>
</dbReference>
<dbReference type="SUPFAM" id="SSF47113">
    <property type="entry name" value="Histone-fold"/>
    <property type="match status" value="1"/>
</dbReference>
<dbReference type="EMBL" id="LFJN01000024">
    <property type="protein sequence ID" value="KPI37449.1"/>
    <property type="molecule type" value="Genomic_DNA"/>
</dbReference>
<proteinExistence type="predicted"/>
<dbReference type="Proteomes" id="UP000038010">
    <property type="component" value="Unassembled WGS sequence"/>
</dbReference>
<dbReference type="VEuPathDB" id="FungiDB:AB675_10319"/>
<dbReference type="OrthoDB" id="653904at2759"/>
<comment type="caution">
    <text evidence="5">The sequence shown here is derived from an EMBL/GenBank/DDBJ whole genome shotgun (WGS) entry which is preliminary data.</text>
</comment>
<evidence type="ECO:0000256" key="1">
    <source>
        <dbReference type="ARBA" id="ARBA00004123"/>
    </source>
</evidence>
<dbReference type="GO" id="GO:0017054">
    <property type="term" value="C:negative cofactor 2 complex"/>
    <property type="evidence" value="ECO:0007669"/>
    <property type="project" value="TreeGrafter"/>
</dbReference>
<dbReference type="GO" id="GO:0016251">
    <property type="term" value="F:RNA polymerase II general transcription initiation factor activity"/>
    <property type="evidence" value="ECO:0007669"/>
    <property type="project" value="TreeGrafter"/>
</dbReference>
<dbReference type="CDD" id="cd22906">
    <property type="entry name" value="HFD_DRAP1"/>
    <property type="match status" value="1"/>
</dbReference>
<gene>
    <name evidence="5" type="ORF">AB675_10319</name>
</gene>
<sequence>MTSNRDYRPSSPDLEDQESVFVHPPTLGRLPSYSRTPSEAYNYPYSPRPSIDFTASTSQHSGRPAIGIAPASSYFGEQHQVQSPASAIRTPGTATHQNYHANFNPYQANTAQPRVPPSFFQSPNFAQPQAYYDNDAEMARTRAQRSAEQQQYDPIHDAAPPPQARPSQQAVAPQPPPPAPEPQYPTSAVDLDIRTKFPVARIKRIMQADEDIGKVAQATPTAVAKALELFMASLTVKAAAEARHQGGSKRITVGHLKAAIARVENFDFLKSICDAAGDEDGKGAGAKKSRGKSEDVSEDEMPPKTKKRKGSAEEGD</sequence>
<feature type="domain" description="Transcription factor CBF/NF-Y/archaeal histone" evidence="4">
    <location>
        <begin position="196"/>
        <end position="260"/>
    </location>
</feature>
<comment type="subcellular location">
    <subcellularLocation>
        <location evidence="1">Nucleus</location>
    </subcellularLocation>
</comment>
<feature type="region of interest" description="Disordered" evidence="3">
    <location>
        <begin position="138"/>
        <end position="189"/>
    </location>
</feature>
<evidence type="ECO:0000256" key="3">
    <source>
        <dbReference type="SAM" id="MobiDB-lite"/>
    </source>
</evidence>
<dbReference type="PANTHER" id="PTHR10252">
    <property type="entry name" value="HISTONE-LIKE TRANSCRIPTION FACTOR CCAAT-RELATED"/>
    <property type="match status" value="1"/>
</dbReference>
<evidence type="ECO:0000313" key="5">
    <source>
        <dbReference type="EMBL" id="KPI37449.1"/>
    </source>
</evidence>
<dbReference type="GO" id="GO:0001046">
    <property type="term" value="F:core promoter sequence-specific DNA binding"/>
    <property type="evidence" value="ECO:0007669"/>
    <property type="project" value="TreeGrafter"/>
</dbReference>
<name>A0A0N0NK60_9EURO</name>
<accession>A0A0N0NK60</accession>
<dbReference type="InterPro" id="IPR050568">
    <property type="entry name" value="Transcr_DNA_Rep_Reg"/>
</dbReference>
<evidence type="ECO:0000259" key="4">
    <source>
        <dbReference type="Pfam" id="PF00808"/>
    </source>
</evidence>
<dbReference type="InterPro" id="IPR009072">
    <property type="entry name" value="Histone-fold"/>
</dbReference>
<evidence type="ECO:0000313" key="6">
    <source>
        <dbReference type="Proteomes" id="UP000038010"/>
    </source>
</evidence>
<reference evidence="5 6" key="1">
    <citation type="submission" date="2015-06" db="EMBL/GenBank/DDBJ databases">
        <title>Draft genome of the ant-associated black yeast Phialophora attae CBS 131958.</title>
        <authorList>
            <person name="Moreno L.F."/>
            <person name="Stielow B.J."/>
            <person name="de Hoog S."/>
            <person name="Vicente V.A."/>
            <person name="Weiss V.A."/>
            <person name="de Vries M."/>
            <person name="Cruz L.M."/>
            <person name="Souza E.M."/>
        </authorList>
    </citation>
    <scope>NUCLEOTIDE SEQUENCE [LARGE SCALE GENOMIC DNA]</scope>
    <source>
        <strain evidence="5 6">CBS 131958</strain>
    </source>
</reference>
<dbReference type="PANTHER" id="PTHR10252:SF5">
    <property type="entry name" value="DR1-ASSOCIATED COREPRESSOR"/>
    <property type="match status" value="1"/>
</dbReference>
<feature type="compositionally biased region" description="Pro residues" evidence="3">
    <location>
        <begin position="173"/>
        <end position="183"/>
    </location>
</feature>
<feature type="region of interest" description="Disordered" evidence="3">
    <location>
        <begin position="107"/>
        <end position="126"/>
    </location>
</feature>
<keyword evidence="2" id="KW-0539">Nucleus</keyword>
<organism evidence="5 6">
    <name type="scientific">Cyphellophora attinorum</name>
    <dbReference type="NCBI Taxonomy" id="1664694"/>
    <lineage>
        <taxon>Eukaryota</taxon>
        <taxon>Fungi</taxon>
        <taxon>Dikarya</taxon>
        <taxon>Ascomycota</taxon>
        <taxon>Pezizomycotina</taxon>
        <taxon>Eurotiomycetes</taxon>
        <taxon>Chaetothyriomycetidae</taxon>
        <taxon>Chaetothyriales</taxon>
        <taxon>Cyphellophoraceae</taxon>
        <taxon>Cyphellophora</taxon>
    </lineage>
</organism>